<evidence type="ECO:0000256" key="2">
    <source>
        <dbReference type="ARBA" id="ARBA00022737"/>
    </source>
</evidence>
<dbReference type="FunFam" id="3.30.160.60:FF:000446">
    <property type="entry name" value="Zinc finger protein"/>
    <property type="match status" value="1"/>
</dbReference>
<dbReference type="PANTHER" id="PTHR14003:SF20">
    <property type="entry name" value="FINGER DOMAIN PROTEIN, PUTATIVE (AFU_ORTHOLOGUE AFUA_4G10380)-RELATED"/>
    <property type="match status" value="1"/>
</dbReference>
<accession>A0AAD6UBF3</accession>
<feature type="domain" description="C2H2-type" evidence="6">
    <location>
        <begin position="38"/>
        <end position="65"/>
    </location>
</feature>
<dbReference type="PROSITE" id="PS00028">
    <property type="entry name" value="ZINC_FINGER_C2H2_1"/>
    <property type="match status" value="4"/>
</dbReference>
<evidence type="ECO:0000256" key="3">
    <source>
        <dbReference type="ARBA" id="ARBA00022771"/>
    </source>
</evidence>
<reference evidence="7" key="1">
    <citation type="submission" date="2023-03" db="EMBL/GenBank/DDBJ databases">
        <title>Massive genome expansion in bonnet fungi (Mycena s.s.) driven by repeated elements and novel gene families across ecological guilds.</title>
        <authorList>
            <consortium name="Lawrence Berkeley National Laboratory"/>
            <person name="Harder C.B."/>
            <person name="Miyauchi S."/>
            <person name="Viragh M."/>
            <person name="Kuo A."/>
            <person name="Thoen E."/>
            <person name="Andreopoulos B."/>
            <person name="Lu D."/>
            <person name="Skrede I."/>
            <person name="Drula E."/>
            <person name="Henrissat B."/>
            <person name="Morin E."/>
            <person name="Kohler A."/>
            <person name="Barry K."/>
            <person name="LaButti K."/>
            <person name="Morin E."/>
            <person name="Salamov A."/>
            <person name="Lipzen A."/>
            <person name="Mereny Z."/>
            <person name="Hegedus B."/>
            <person name="Baldrian P."/>
            <person name="Stursova M."/>
            <person name="Weitz H."/>
            <person name="Taylor A."/>
            <person name="Grigoriev I.V."/>
            <person name="Nagy L.G."/>
            <person name="Martin F."/>
            <person name="Kauserud H."/>
        </authorList>
    </citation>
    <scope>NUCLEOTIDE SEQUENCE</scope>
    <source>
        <strain evidence="7">CBHHK173m</strain>
    </source>
</reference>
<evidence type="ECO:0000313" key="7">
    <source>
        <dbReference type="EMBL" id="KAJ7094546.1"/>
    </source>
</evidence>
<dbReference type="GO" id="GO:0005667">
    <property type="term" value="C:transcription regulator complex"/>
    <property type="evidence" value="ECO:0007669"/>
    <property type="project" value="TreeGrafter"/>
</dbReference>
<dbReference type="InterPro" id="IPR013087">
    <property type="entry name" value="Znf_C2H2_type"/>
</dbReference>
<evidence type="ECO:0000256" key="5">
    <source>
        <dbReference type="PROSITE-ProRule" id="PRU00042"/>
    </source>
</evidence>
<dbReference type="GO" id="GO:0000978">
    <property type="term" value="F:RNA polymerase II cis-regulatory region sequence-specific DNA binding"/>
    <property type="evidence" value="ECO:0007669"/>
    <property type="project" value="TreeGrafter"/>
</dbReference>
<dbReference type="Gene3D" id="3.30.160.60">
    <property type="entry name" value="Classic Zinc Finger"/>
    <property type="match status" value="3"/>
</dbReference>
<gene>
    <name evidence="7" type="ORF">B0H15DRAFT_127509</name>
</gene>
<keyword evidence="8" id="KW-1185">Reference proteome</keyword>
<dbReference type="GO" id="GO:0031519">
    <property type="term" value="C:PcG protein complex"/>
    <property type="evidence" value="ECO:0007669"/>
    <property type="project" value="TreeGrafter"/>
</dbReference>
<evidence type="ECO:0000256" key="1">
    <source>
        <dbReference type="ARBA" id="ARBA00022723"/>
    </source>
</evidence>
<keyword evidence="1" id="KW-0479">Metal-binding</keyword>
<feature type="domain" description="C2H2-type" evidence="6">
    <location>
        <begin position="10"/>
        <end position="37"/>
    </location>
</feature>
<evidence type="ECO:0000259" key="6">
    <source>
        <dbReference type="PROSITE" id="PS50157"/>
    </source>
</evidence>
<dbReference type="InterPro" id="IPR036236">
    <property type="entry name" value="Znf_C2H2_sf"/>
</dbReference>
<dbReference type="PANTHER" id="PTHR14003">
    <property type="entry name" value="TRANSCRIPTIONAL REPRESSOR PROTEIN YY"/>
    <property type="match status" value="1"/>
</dbReference>
<evidence type="ECO:0000313" key="8">
    <source>
        <dbReference type="Proteomes" id="UP001222325"/>
    </source>
</evidence>
<evidence type="ECO:0000256" key="4">
    <source>
        <dbReference type="ARBA" id="ARBA00022833"/>
    </source>
</evidence>
<protein>
    <recommendedName>
        <fullName evidence="6">C2H2-type domain-containing protein</fullName>
    </recommendedName>
</protein>
<sequence>MRDNSTMNKWHCPECPKTFSRKGDLTRHSLLHTGRRPYVCSECGKGFAQHSGLRTHENVHTREKPFRCGSNGCQAAFGDPSSRARHRKETHCSPGAFRCPDARCKSSIKRRSAFTAHLRKHGMKYMGVDIDDFYSETAPTSRGSRGAVSQLLLSKSEHAMNFDDMAHTIQPDYDFPNDMLVHINDYSNNLRPQIDTEDLFIFSPRASLSPPSLAFSSPSASPSPCPLDFPEEQPQFAGLPHINIADANALDPSMSGAYLALSPISQFMFNCGYDPNEHIKPPMEWA</sequence>
<dbReference type="GO" id="GO:0000981">
    <property type="term" value="F:DNA-binding transcription factor activity, RNA polymerase II-specific"/>
    <property type="evidence" value="ECO:0007669"/>
    <property type="project" value="TreeGrafter"/>
</dbReference>
<dbReference type="FunFam" id="3.30.160.60:FF:000759">
    <property type="entry name" value="zinc finger protein 16"/>
    <property type="match status" value="1"/>
</dbReference>
<dbReference type="PROSITE" id="PS50157">
    <property type="entry name" value="ZINC_FINGER_C2H2_2"/>
    <property type="match status" value="2"/>
</dbReference>
<keyword evidence="4" id="KW-0862">Zinc</keyword>
<keyword evidence="3 5" id="KW-0863">Zinc-finger</keyword>
<dbReference type="SUPFAM" id="SSF57667">
    <property type="entry name" value="beta-beta-alpha zinc fingers"/>
    <property type="match status" value="2"/>
</dbReference>
<organism evidence="7 8">
    <name type="scientific">Mycena belliarum</name>
    <dbReference type="NCBI Taxonomy" id="1033014"/>
    <lineage>
        <taxon>Eukaryota</taxon>
        <taxon>Fungi</taxon>
        <taxon>Dikarya</taxon>
        <taxon>Basidiomycota</taxon>
        <taxon>Agaricomycotina</taxon>
        <taxon>Agaricomycetes</taxon>
        <taxon>Agaricomycetidae</taxon>
        <taxon>Agaricales</taxon>
        <taxon>Marasmiineae</taxon>
        <taxon>Mycenaceae</taxon>
        <taxon>Mycena</taxon>
    </lineage>
</organism>
<dbReference type="EMBL" id="JARJCN010000014">
    <property type="protein sequence ID" value="KAJ7094546.1"/>
    <property type="molecule type" value="Genomic_DNA"/>
</dbReference>
<keyword evidence="2" id="KW-0677">Repeat</keyword>
<dbReference type="GO" id="GO:0008270">
    <property type="term" value="F:zinc ion binding"/>
    <property type="evidence" value="ECO:0007669"/>
    <property type="project" value="UniProtKB-KW"/>
</dbReference>
<dbReference type="GO" id="GO:0000785">
    <property type="term" value="C:chromatin"/>
    <property type="evidence" value="ECO:0007669"/>
    <property type="project" value="TreeGrafter"/>
</dbReference>
<dbReference type="AlphaFoldDB" id="A0AAD6UBF3"/>
<dbReference type="SMART" id="SM00355">
    <property type="entry name" value="ZnF_C2H2"/>
    <property type="match status" value="4"/>
</dbReference>
<comment type="caution">
    <text evidence="7">The sequence shown here is derived from an EMBL/GenBank/DDBJ whole genome shotgun (WGS) entry which is preliminary data.</text>
</comment>
<dbReference type="Proteomes" id="UP001222325">
    <property type="component" value="Unassembled WGS sequence"/>
</dbReference>
<proteinExistence type="predicted"/>
<name>A0AAD6UBF3_9AGAR</name>
<dbReference type="Pfam" id="PF00096">
    <property type="entry name" value="zf-C2H2"/>
    <property type="match status" value="2"/>
</dbReference>